<dbReference type="EMBL" id="HACA01033577">
    <property type="protein sequence ID" value="CDW50938.1"/>
    <property type="molecule type" value="Transcribed_RNA"/>
</dbReference>
<feature type="non-terminal residue" evidence="1">
    <location>
        <position position="1"/>
    </location>
</feature>
<accession>A0A0K2VKF4</accession>
<sequence>TSNEKNLYPPLKTLLNSFFKNTFGPPTALKPGAAKQNLYTILRFCYLNQGFFVLEADKIPTVCIFSINYSSINFETTTTEV</sequence>
<reference evidence="1" key="1">
    <citation type="submission" date="2014-05" db="EMBL/GenBank/DDBJ databases">
        <authorList>
            <person name="Chronopoulou M."/>
        </authorList>
    </citation>
    <scope>NUCLEOTIDE SEQUENCE</scope>
    <source>
        <tissue evidence="1">Whole organism</tissue>
    </source>
</reference>
<name>A0A0K2VKF4_LEPSM</name>
<proteinExistence type="predicted"/>
<organism evidence="1">
    <name type="scientific">Lepeophtheirus salmonis</name>
    <name type="common">Salmon louse</name>
    <name type="synonym">Caligus salmonis</name>
    <dbReference type="NCBI Taxonomy" id="72036"/>
    <lineage>
        <taxon>Eukaryota</taxon>
        <taxon>Metazoa</taxon>
        <taxon>Ecdysozoa</taxon>
        <taxon>Arthropoda</taxon>
        <taxon>Crustacea</taxon>
        <taxon>Multicrustacea</taxon>
        <taxon>Hexanauplia</taxon>
        <taxon>Copepoda</taxon>
        <taxon>Siphonostomatoida</taxon>
        <taxon>Caligidae</taxon>
        <taxon>Lepeophtheirus</taxon>
    </lineage>
</organism>
<protein>
    <submittedName>
        <fullName evidence="1">Uncharacterized protein</fullName>
    </submittedName>
</protein>
<dbReference type="AlphaFoldDB" id="A0A0K2VKF4"/>
<evidence type="ECO:0000313" key="1">
    <source>
        <dbReference type="EMBL" id="CDW50938.1"/>
    </source>
</evidence>